<organism evidence="1 2">
    <name type="scientific">Aspergillus chevalieri</name>
    <name type="common">Eurotium chevalieri</name>
    <dbReference type="NCBI Taxonomy" id="182096"/>
    <lineage>
        <taxon>Eukaryota</taxon>
        <taxon>Fungi</taxon>
        <taxon>Dikarya</taxon>
        <taxon>Ascomycota</taxon>
        <taxon>Pezizomycotina</taxon>
        <taxon>Eurotiomycetes</taxon>
        <taxon>Eurotiomycetidae</taxon>
        <taxon>Eurotiales</taxon>
        <taxon>Aspergillaceae</taxon>
        <taxon>Aspergillus</taxon>
        <taxon>Aspergillus subgen. Aspergillus</taxon>
    </lineage>
</organism>
<dbReference type="AlphaFoldDB" id="A0A7R7ZK39"/>
<evidence type="ECO:0000313" key="2">
    <source>
        <dbReference type="Proteomes" id="UP000637239"/>
    </source>
</evidence>
<evidence type="ECO:0000313" key="1">
    <source>
        <dbReference type="EMBL" id="BCR83702.1"/>
    </source>
</evidence>
<reference evidence="1" key="1">
    <citation type="submission" date="2021-01" db="EMBL/GenBank/DDBJ databases">
        <authorList>
            <consortium name="Aspergillus chevalieri M1 genome sequencing consortium"/>
            <person name="Kazuki M."/>
            <person name="Futagami T."/>
        </authorList>
    </citation>
    <scope>NUCLEOTIDE SEQUENCE</scope>
    <source>
        <strain evidence="1">M1</strain>
    </source>
</reference>
<reference evidence="1" key="2">
    <citation type="submission" date="2021-02" db="EMBL/GenBank/DDBJ databases">
        <title>Aspergillus chevalieri M1 genome sequence.</title>
        <authorList>
            <person name="Kadooka C."/>
            <person name="Mori K."/>
            <person name="Futagami T."/>
        </authorList>
    </citation>
    <scope>NUCLEOTIDE SEQUENCE</scope>
    <source>
        <strain evidence="1">M1</strain>
    </source>
</reference>
<dbReference type="RefSeq" id="XP_043132224.1">
    <property type="nucleotide sequence ID" value="XM_043275637.1"/>
</dbReference>
<proteinExistence type="predicted"/>
<keyword evidence="2" id="KW-1185">Reference proteome</keyword>
<accession>A0A7R7ZK39</accession>
<dbReference type="Proteomes" id="UP000637239">
    <property type="component" value="Chromosome 1"/>
</dbReference>
<gene>
    <name evidence="1" type="ORF">ACHE_11104S</name>
</gene>
<dbReference type="EMBL" id="AP024416">
    <property type="protein sequence ID" value="BCR83702.1"/>
    <property type="molecule type" value="Genomic_DNA"/>
</dbReference>
<sequence>MPFYQPHLLSTFETMPTPSKTTQVPYKYFAFRYDHLASRKDYHACMLVPGADKVYVIRIFLLEFAYPASNPNPIYQQQIYSFANGGQLVTDMAIIEHKFDPYNVADFKAGFANLYGIEYYEEIREFPKMITDCEYSRGPVTMGDLGAHMRVKMDRDRYLGWRGWCLSVGLG</sequence>
<protein>
    <submittedName>
        <fullName evidence="1">Uncharacterized protein</fullName>
    </submittedName>
</protein>
<dbReference type="KEGG" id="ache:ACHE_11104S"/>
<dbReference type="GeneID" id="66978061"/>
<name>A0A7R7ZK39_ASPCH</name>